<dbReference type="PANTHER" id="PTHR36030">
    <property type="entry name" value="CALMODULIN-BINDING DOMAIN-CONTAINING PROTEIN"/>
    <property type="match status" value="1"/>
</dbReference>
<accession>A0A1J3FRU4</accession>
<evidence type="ECO:0000313" key="2">
    <source>
        <dbReference type="EMBL" id="JAU59972.1"/>
    </source>
</evidence>
<proteinExistence type="predicted"/>
<name>A0A1J3FRU4_NOCCA</name>
<dbReference type="EMBL" id="GEVL01017369">
    <property type="protein sequence ID" value="JAU59972.1"/>
    <property type="molecule type" value="Transcribed_RNA"/>
</dbReference>
<dbReference type="EMBL" id="GEVK01006666">
    <property type="protein sequence ID" value="JAU46166.1"/>
    <property type="molecule type" value="Transcribed_RNA"/>
</dbReference>
<evidence type="ECO:0000313" key="1">
    <source>
        <dbReference type="EMBL" id="JAU46166.1"/>
    </source>
</evidence>
<dbReference type="AlphaFoldDB" id="A0A1J3FRU4"/>
<dbReference type="PANTHER" id="PTHR36030:SF1">
    <property type="entry name" value="CALMODULIN-BINDING DOMAIN-CONTAINING PROTEIN"/>
    <property type="match status" value="1"/>
</dbReference>
<reference evidence="1" key="1">
    <citation type="submission" date="2016-07" db="EMBL/GenBank/DDBJ databases">
        <title>De novo transcriptome assembly of four accessions of the metal hyperaccumulator plant Noccaea caerulescens.</title>
        <authorList>
            <person name="Blande D."/>
            <person name="Halimaa P."/>
            <person name="Tervahauta A.I."/>
            <person name="Aarts M.G."/>
            <person name="Karenlampi S.O."/>
        </authorList>
    </citation>
    <scope>NUCLEOTIDE SEQUENCE</scope>
</reference>
<protein>
    <submittedName>
        <fullName evidence="1">Uncharacterized protein</fullName>
    </submittedName>
</protein>
<gene>
    <name evidence="1" type="ORF">LC_TR3636_c0_g1_i1_g.13626</name>
    <name evidence="2" type="ORF">LE_TR22468_c0_g1_i1_g.71627</name>
</gene>
<sequence>METNRRRSRGFMIAKLMPFCKAVKPPNPSQDLYNNVHYISSTTTSYAPQSDFNNYATPLPPKVSFLLQPSVAPEGKHMEKKLKKMAEKLIDKGINGVDESVDARAASYISSVRERFKLDHSERVTTVISLDGDVDH</sequence>
<organism evidence="1">
    <name type="scientific">Noccaea caerulescens</name>
    <name type="common">Alpine penny-cress</name>
    <name type="synonym">Thlaspi caerulescens</name>
    <dbReference type="NCBI Taxonomy" id="107243"/>
    <lineage>
        <taxon>Eukaryota</taxon>
        <taxon>Viridiplantae</taxon>
        <taxon>Streptophyta</taxon>
        <taxon>Embryophyta</taxon>
        <taxon>Tracheophyta</taxon>
        <taxon>Spermatophyta</taxon>
        <taxon>Magnoliopsida</taxon>
        <taxon>eudicotyledons</taxon>
        <taxon>Gunneridae</taxon>
        <taxon>Pentapetalae</taxon>
        <taxon>rosids</taxon>
        <taxon>malvids</taxon>
        <taxon>Brassicales</taxon>
        <taxon>Brassicaceae</taxon>
        <taxon>Coluteocarpeae</taxon>
        <taxon>Noccaea</taxon>
    </lineage>
</organism>